<evidence type="ECO:0000256" key="1">
    <source>
        <dbReference type="ARBA" id="ARBA00000085"/>
    </source>
</evidence>
<accession>A0ABT7DTI3</accession>
<comment type="catalytic activity">
    <reaction evidence="1">
        <text>ATP + protein L-histidine = ADP + protein N-phospho-L-histidine.</text>
        <dbReference type="EC" id="2.7.13.3"/>
    </reaction>
</comment>
<gene>
    <name evidence="6" type="ORF">PZA18_03495</name>
</gene>
<dbReference type="InterPro" id="IPR035965">
    <property type="entry name" value="PAS-like_dom_sf"/>
</dbReference>
<dbReference type="PRINTS" id="PR00344">
    <property type="entry name" value="BCTRLSENSOR"/>
</dbReference>
<name>A0ABT7DTI3_9NEIS</name>
<keyword evidence="4" id="KW-0472">Membrane</keyword>
<dbReference type="SUPFAM" id="SSF55785">
    <property type="entry name" value="PYP-like sensor domain (PAS domain)"/>
    <property type="match status" value="1"/>
</dbReference>
<dbReference type="EMBL" id="JARRAF010000003">
    <property type="protein sequence ID" value="MDK2123114.1"/>
    <property type="molecule type" value="Genomic_DNA"/>
</dbReference>
<feature type="transmembrane region" description="Helical" evidence="4">
    <location>
        <begin position="88"/>
        <end position="113"/>
    </location>
</feature>
<dbReference type="SMART" id="SM00387">
    <property type="entry name" value="HATPase_c"/>
    <property type="match status" value="1"/>
</dbReference>
<dbReference type="SUPFAM" id="SSF55874">
    <property type="entry name" value="ATPase domain of HSP90 chaperone/DNA topoisomerase II/histidine kinase"/>
    <property type="match status" value="1"/>
</dbReference>
<feature type="transmembrane region" description="Helical" evidence="4">
    <location>
        <begin position="12"/>
        <end position="38"/>
    </location>
</feature>
<feature type="domain" description="Histidine kinase" evidence="5">
    <location>
        <begin position="320"/>
        <end position="525"/>
    </location>
</feature>
<dbReference type="PROSITE" id="PS50109">
    <property type="entry name" value="HIS_KIN"/>
    <property type="match status" value="1"/>
</dbReference>
<dbReference type="SUPFAM" id="SSF47384">
    <property type="entry name" value="Homodimeric domain of signal transducing histidine kinase"/>
    <property type="match status" value="1"/>
</dbReference>
<dbReference type="GO" id="GO:0005524">
    <property type="term" value="F:ATP binding"/>
    <property type="evidence" value="ECO:0007669"/>
    <property type="project" value="UniProtKB-KW"/>
</dbReference>
<keyword evidence="7" id="KW-1185">Reference proteome</keyword>
<feature type="transmembrane region" description="Helical" evidence="4">
    <location>
        <begin position="125"/>
        <end position="142"/>
    </location>
</feature>
<evidence type="ECO:0000256" key="4">
    <source>
        <dbReference type="SAM" id="Phobius"/>
    </source>
</evidence>
<dbReference type="InterPro" id="IPR036890">
    <property type="entry name" value="HATPase_C_sf"/>
</dbReference>
<dbReference type="SMART" id="SM00388">
    <property type="entry name" value="HisKA"/>
    <property type="match status" value="1"/>
</dbReference>
<dbReference type="PANTHER" id="PTHR43065:SF52">
    <property type="entry name" value="SENSOR PROTEIN KINASE PILS"/>
    <property type="match status" value="1"/>
</dbReference>
<dbReference type="Gene3D" id="1.10.287.130">
    <property type="match status" value="1"/>
</dbReference>
<dbReference type="InterPro" id="IPR004358">
    <property type="entry name" value="Sig_transdc_His_kin-like_C"/>
</dbReference>
<dbReference type="CDD" id="cd00082">
    <property type="entry name" value="HisKA"/>
    <property type="match status" value="1"/>
</dbReference>
<evidence type="ECO:0000259" key="5">
    <source>
        <dbReference type="PROSITE" id="PS50109"/>
    </source>
</evidence>
<reference evidence="6" key="1">
    <citation type="submission" date="2023-03" db="EMBL/GenBank/DDBJ databases">
        <title>Chitinimonas shenzhenensis gen. nov., sp. nov., a novel member of family Burkholderiaceae isolated from activated sludge collected in Shen Zhen, China.</title>
        <authorList>
            <person name="Wang X."/>
        </authorList>
    </citation>
    <scope>NUCLEOTIDE SEQUENCE</scope>
    <source>
        <strain evidence="6">DQS-5</strain>
    </source>
</reference>
<comment type="caution">
    <text evidence="6">The sequence shown here is derived from an EMBL/GenBank/DDBJ whole genome shotgun (WGS) entry which is preliminary data.</text>
</comment>
<dbReference type="Pfam" id="PF25323">
    <property type="entry name" value="6TM_PilS"/>
    <property type="match status" value="1"/>
</dbReference>
<protein>
    <recommendedName>
        <fullName evidence="2">histidine kinase</fullName>
        <ecNumber evidence="2">2.7.13.3</ecNumber>
    </recommendedName>
</protein>
<dbReference type="Pfam" id="PF02518">
    <property type="entry name" value="HATPase_c"/>
    <property type="match status" value="1"/>
</dbReference>
<dbReference type="PANTHER" id="PTHR43065">
    <property type="entry name" value="SENSOR HISTIDINE KINASE"/>
    <property type="match status" value="1"/>
</dbReference>
<dbReference type="InterPro" id="IPR003661">
    <property type="entry name" value="HisK_dim/P_dom"/>
</dbReference>
<sequence>MSPATPFIPDTYWRSLAVFNLFRVTVAIGTMLAGFVVSDRLFAYQEERDLYYTLTSVYLALTILHSITVRFRRPNFRIQLTFHMASDIGFIVGLMHISGGLKTGIGLMLLPYLAVGGLISRGRTTLFHAALASIALLLQQSYHFFIQDGGSGDFPQAAMLSIACFAVAWLAHRLSSYATESEQLAEKRGIDLANMSQVNQLVLQDVSDGVIVIDDQGTIRQSNQQAERLFGPGILAGKTLLVEYAPTLALAVAYWRAGAVVEATQPVASTDSRLAARPRFVPIRTARAEGGVVIFLEDMERVRREAQQLKLAALGRLTANIAHEIRNPLGAIGHAAQLLAEETTDPTSRRLVEIITSNTRRLNHMVQEVLELNRRDRVQPVEIRLKDWLDQFVAEFRDVENIQTTVPLNCPESVVVRFDTGHLHQVLWNLCRNAWRHGRKQEDSLRLTVCRYYDVWALEVADDGPGVSPELERQLFEPFFTTEAQGTGLGLYIAREICAANHAVLEYVPPPAGGAVFRVTFDFNS</sequence>
<proteinExistence type="predicted"/>
<dbReference type="Gene3D" id="3.30.565.10">
    <property type="entry name" value="Histidine kinase-like ATPase, C-terminal domain"/>
    <property type="match status" value="1"/>
</dbReference>
<dbReference type="RefSeq" id="WP_284099403.1">
    <property type="nucleotide sequence ID" value="NZ_JARRAF010000003.1"/>
</dbReference>
<dbReference type="EC" id="2.7.13.3" evidence="2"/>
<keyword evidence="6" id="KW-0547">Nucleotide-binding</keyword>
<keyword evidence="6" id="KW-0067">ATP-binding</keyword>
<dbReference type="InterPro" id="IPR003594">
    <property type="entry name" value="HATPase_dom"/>
</dbReference>
<evidence type="ECO:0000313" key="7">
    <source>
        <dbReference type="Proteomes" id="UP001172778"/>
    </source>
</evidence>
<dbReference type="InterPro" id="IPR005467">
    <property type="entry name" value="His_kinase_dom"/>
</dbReference>
<keyword evidence="4" id="KW-0812">Transmembrane</keyword>
<evidence type="ECO:0000256" key="3">
    <source>
        <dbReference type="ARBA" id="ARBA00022553"/>
    </source>
</evidence>
<organism evidence="6 7">
    <name type="scientific">Parachitinimonas caeni</name>
    <dbReference type="NCBI Taxonomy" id="3031301"/>
    <lineage>
        <taxon>Bacteria</taxon>
        <taxon>Pseudomonadati</taxon>
        <taxon>Pseudomonadota</taxon>
        <taxon>Betaproteobacteria</taxon>
        <taxon>Neisseriales</taxon>
        <taxon>Chitinibacteraceae</taxon>
        <taxon>Parachitinimonas</taxon>
    </lineage>
</organism>
<dbReference type="InterPro" id="IPR036097">
    <property type="entry name" value="HisK_dim/P_sf"/>
</dbReference>
<keyword evidence="3" id="KW-0597">Phosphoprotein</keyword>
<dbReference type="Proteomes" id="UP001172778">
    <property type="component" value="Unassembled WGS sequence"/>
</dbReference>
<dbReference type="Pfam" id="PF00512">
    <property type="entry name" value="HisKA"/>
    <property type="match status" value="1"/>
</dbReference>
<evidence type="ECO:0000313" key="6">
    <source>
        <dbReference type="EMBL" id="MDK2123114.1"/>
    </source>
</evidence>
<keyword evidence="4" id="KW-1133">Transmembrane helix</keyword>
<evidence type="ECO:0000256" key="2">
    <source>
        <dbReference type="ARBA" id="ARBA00012438"/>
    </source>
</evidence>
<dbReference type="Gene3D" id="3.30.450.20">
    <property type="entry name" value="PAS domain"/>
    <property type="match status" value="1"/>
</dbReference>
<feature type="transmembrane region" description="Helical" evidence="4">
    <location>
        <begin position="50"/>
        <end position="68"/>
    </location>
</feature>